<dbReference type="AlphaFoldDB" id="A0A4C1W4I1"/>
<keyword evidence="2" id="KW-1185">Reference proteome</keyword>
<evidence type="ECO:0000313" key="1">
    <source>
        <dbReference type="EMBL" id="GBP45790.1"/>
    </source>
</evidence>
<proteinExistence type="predicted"/>
<gene>
    <name evidence="1" type="ORF">EVAR_76096_1</name>
</gene>
<comment type="caution">
    <text evidence="1">The sequence shown here is derived from an EMBL/GenBank/DDBJ whole genome shotgun (WGS) entry which is preliminary data.</text>
</comment>
<accession>A0A4C1W4I1</accession>
<dbReference type="EMBL" id="BGZK01000471">
    <property type="protein sequence ID" value="GBP45790.1"/>
    <property type="molecule type" value="Genomic_DNA"/>
</dbReference>
<reference evidence="1 2" key="1">
    <citation type="journal article" date="2019" name="Commun. Biol.">
        <title>The bagworm genome reveals a unique fibroin gene that provides high tensile strength.</title>
        <authorList>
            <person name="Kono N."/>
            <person name="Nakamura H."/>
            <person name="Ohtoshi R."/>
            <person name="Tomita M."/>
            <person name="Numata K."/>
            <person name="Arakawa K."/>
        </authorList>
    </citation>
    <scope>NUCLEOTIDE SEQUENCE [LARGE SCALE GENOMIC DNA]</scope>
</reference>
<protein>
    <submittedName>
        <fullName evidence="1">Uncharacterized protein</fullName>
    </submittedName>
</protein>
<sequence>MRIRIRKNPTQCCCCADVYIRYWETVRILNMKAQLWRHKELREMSKAAVLPTSTAISICRGNLEPNREPVIFCKRQNWSFEMISHDKISLVEHHKGEATSSPVVTVSSDTQKSQDYCAVAVELQKLSYMELVSQ</sequence>
<dbReference type="Proteomes" id="UP000299102">
    <property type="component" value="Unassembled WGS sequence"/>
</dbReference>
<evidence type="ECO:0000313" key="2">
    <source>
        <dbReference type="Proteomes" id="UP000299102"/>
    </source>
</evidence>
<organism evidence="1 2">
    <name type="scientific">Eumeta variegata</name>
    <name type="common">Bagworm moth</name>
    <name type="synonym">Eumeta japonica</name>
    <dbReference type="NCBI Taxonomy" id="151549"/>
    <lineage>
        <taxon>Eukaryota</taxon>
        <taxon>Metazoa</taxon>
        <taxon>Ecdysozoa</taxon>
        <taxon>Arthropoda</taxon>
        <taxon>Hexapoda</taxon>
        <taxon>Insecta</taxon>
        <taxon>Pterygota</taxon>
        <taxon>Neoptera</taxon>
        <taxon>Endopterygota</taxon>
        <taxon>Lepidoptera</taxon>
        <taxon>Glossata</taxon>
        <taxon>Ditrysia</taxon>
        <taxon>Tineoidea</taxon>
        <taxon>Psychidae</taxon>
        <taxon>Oiketicinae</taxon>
        <taxon>Eumeta</taxon>
    </lineage>
</organism>
<name>A0A4C1W4I1_EUMVA</name>